<keyword evidence="1" id="KW-0472">Membrane</keyword>
<gene>
    <name evidence="2" type="ORF">PVBG_05352</name>
</gene>
<organism evidence="2 3">
    <name type="scientific">Plasmodium vivax (strain Brazil I)</name>
    <dbReference type="NCBI Taxonomy" id="1033975"/>
    <lineage>
        <taxon>Eukaryota</taxon>
        <taxon>Sar</taxon>
        <taxon>Alveolata</taxon>
        <taxon>Apicomplexa</taxon>
        <taxon>Aconoidasida</taxon>
        <taxon>Haemosporida</taxon>
        <taxon>Plasmodiidae</taxon>
        <taxon>Plasmodium</taxon>
        <taxon>Plasmodium (Plasmodium)</taxon>
    </lineage>
</organism>
<evidence type="ECO:0000313" key="3">
    <source>
        <dbReference type="Proteomes" id="UP000053327"/>
    </source>
</evidence>
<dbReference type="Proteomes" id="UP000053327">
    <property type="component" value="Unassembled WGS sequence"/>
</dbReference>
<evidence type="ECO:0000256" key="1">
    <source>
        <dbReference type="SAM" id="Phobius"/>
    </source>
</evidence>
<keyword evidence="1" id="KW-0812">Transmembrane</keyword>
<feature type="non-terminal residue" evidence="2">
    <location>
        <position position="1"/>
    </location>
</feature>
<reference evidence="2 3" key="1">
    <citation type="submission" date="2011-08" db="EMBL/GenBank/DDBJ databases">
        <title>The Genome Sequence of Plasmodium vivax Brazil I.</title>
        <authorList>
            <consortium name="The Broad Institute Genome Sequencing Platform"/>
            <consortium name="The Broad Institute Genome Sequencing Center for Infectious Disease"/>
            <person name="Neafsey D."/>
            <person name="Carlton J."/>
            <person name="Barnwell J."/>
            <person name="Collins W."/>
            <person name="Escalante A."/>
            <person name="Mullikin J."/>
            <person name="Saul A."/>
            <person name="Guigo R."/>
            <person name="Camara F."/>
            <person name="Young S.K."/>
            <person name="Zeng Q."/>
            <person name="Gargeya S."/>
            <person name="Fitzgerald M."/>
            <person name="Haas B."/>
            <person name="Abouelleil A."/>
            <person name="Alvarado L."/>
            <person name="Arachchi H.M."/>
            <person name="Berlin A."/>
            <person name="Brown A."/>
            <person name="Chapman S.B."/>
            <person name="Chen Z."/>
            <person name="Dunbar C."/>
            <person name="Freedman E."/>
            <person name="Gearin G."/>
            <person name="Gellesch M."/>
            <person name="Goldberg J."/>
            <person name="Griggs A."/>
            <person name="Gujja S."/>
            <person name="Heiman D."/>
            <person name="Howarth C."/>
            <person name="Larson L."/>
            <person name="Lui A."/>
            <person name="MacDonald P.J.P."/>
            <person name="Montmayeur A."/>
            <person name="Murphy C."/>
            <person name="Neiman D."/>
            <person name="Pearson M."/>
            <person name="Priest M."/>
            <person name="Roberts A."/>
            <person name="Saif S."/>
            <person name="Shea T."/>
            <person name="Shenoy N."/>
            <person name="Sisk P."/>
            <person name="Stolte C."/>
            <person name="Sykes S."/>
            <person name="Wortman J."/>
            <person name="Nusbaum C."/>
            <person name="Birren B."/>
        </authorList>
    </citation>
    <scope>NUCLEOTIDE SEQUENCE [LARGE SCALE GENOMIC DNA]</scope>
    <source>
        <strain evidence="2 3">Brazil I</strain>
    </source>
</reference>
<feature type="non-terminal residue" evidence="2">
    <location>
        <position position="95"/>
    </location>
</feature>
<protein>
    <submittedName>
        <fullName evidence="2">Uncharacterized protein</fullName>
    </submittedName>
</protein>
<dbReference type="EMBL" id="KQ234776">
    <property type="protein sequence ID" value="KMZ87904.1"/>
    <property type="molecule type" value="Genomic_DNA"/>
</dbReference>
<sequence length="95" mass="11218">HKSNGSPSVCVCLSSWVFLPSCFSLDSSTLSIGPRLFSSAFPRKKRVTFLCTPFGGWQRFSFIYIYVHIFSFLFISFFCRWEFPRWTQTYRRSEC</sequence>
<evidence type="ECO:0000313" key="2">
    <source>
        <dbReference type="EMBL" id="KMZ87904.1"/>
    </source>
</evidence>
<keyword evidence="1" id="KW-1133">Transmembrane helix</keyword>
<feature type="transmembrane region" description="Helical" evidence="1">
    <location>
        <begin position="63"/>
        <end position="83"/>
    </location>
</feature>
<accession>A0A0J9SYF2</accession>
<proteinExistence type="predicted"/>
<name>A0A0J9SYF2_PLAV1</name>
<dbReference type="AlphaFoldDB" id="A0A0J9SYF2"/>